<reference evidence="8 9" key="1">
    <citation type="submission" date="2020-12" db="EMBL/GenBank/DDBJ databases">
        <title>De novo assembly of Tibetan sheep genome.</title>
        <authorList>
            <person name="Li X."/>
        </authorList>
    </citation>
    <scope>NUCLEOTIDE SEQUENCE [LARGE SCALE GENOMIC DNA]</scope>
    <source>
        <tissue evidence="8">Heart</tissue>
    </source>
</reference>
<evidence type="ECO:0000256" key="7">
    <source>
        <dbReference type="RuleBase" id="RU368041"/>
    </source>
</evidence>
<dbReference type="SUPFAM" id="SSF55347">
    <property type="entry name" value="Glyceraldehyde-3-phosphate dehydrogenase-like, C-terminal domain"/>
    <property type="match status" value="1"/>
</dbReference>
<evidence type="ECO:0000313" key="9">
    <source>
        <dbReference type="Proteomes" id="UP000664991"/>
    </source>
</evidence>
<comment type="similarity">
    <text evidence="2 7">Belongs to the NKAIN family.</text>
</comment>
<dbReference type="Pfam" id="PF05640">
    <property type="entry name" value="NKAIN"/>
    <property type="match status" value="1"/>
</dbReference>
<protein>
    <recommendedName>
        <fullName evidence="7">Sodium/potassium-transporting ATPase subunit beta-1-interacting protein</fullName>
        <shortName evidence="7">Na(+)/K(+)-transporting ATPase subunit beta-1-interacting protein</shortName>
    </recommendedName>
</protein>
<name>A0A836CZC2_SHEEP</name>
<gene>
    <name evidence="8" type="ORF">JEQ12_018645</name>
</gene>
<evidence type="ECO:0000256" key="5">
    <source>
        <dbReference type="ARBA" id="ARBA00022989"/>
    </source>
</evidence>
<dbReference type="GO" id="GO:0005886">
    <property type="term" value="C:plasma membrane"/>
    <property type="evidence" value="ECO:0007669"/>
    <property type="project" value="UniProtKB-SubCell"/>
</dbReference>
<keyword evidence="4" id="KW-0812">Transmembrane</keyword>
<dbReference type="Proteomes" id="UP000664991">
    <property type="component" value="Unassembled WGS sequence"/>
</dbReference>
<keyword evidence="5" id="KW-1133">Transmembrane helix</keyword>
<organism evidence="8 9">
    <name type="scientific">Ovis aries</name>
    <name type="common">Sheep</name>
    <dbReference type="NCBI Taxonomy" id="9940"/>
    <lineage>
        <taxon>Eukaryota</taxon>
        <taxon>Metazoa</taxon>
        <taxon>Chordata</taxon>
        <taxon>Craniata</taxon>
        <taxon>Vertebrata</taxon>
        <taxon>Euteleostomi</taxon>
        <taxon>Mammalia</taxon>
        <taxon>Eutheria</taxon>
        <taxon>Laurasiatheria</taxon>
        <taxon>Artiodactyla</taxon>
        <taxon>Ruminantia</taxon>
        <taxon>Pecora</taxon>
        <taxon>Bovidae</taxon>
        <taxon>Caprinae</taxon>
        <taxon>Ovis</taxon>
    </lineage>
</organism>
<evidence type="ECO:0000313" key="8">
    <source>
        <dbReference type="EMBL" id="KAG5205395.1"/>
    </source>
</evidence>
<dbReference type="InterPro" id="IPR008516">
    <property type="entry name" value="Na/K-Atpase_Interacting"/>
</dbReference>
<evidence type="ECO:0000256" key="1">
    <source>
        <dbReference type="ARBA" id="ARBA00004651"/>
    </source>
</evidence>
<dbReference type="PANTHER" id="PTHR13084:SF3">
    <property type="entry name" value="SODIUM_POTASSIUM-TRANSPORTING ATPASE SUBUNIT BETA-1-INTERACTING PROTEIN 2"/>
    <property type="match status" value="1"/>
</dbReference>
<keyword evidence="6" id="KW-0472">Membrane</keyword>
<sequence length="280" mass="31419">TFSDSLGKFKPFSRFCERSLETDLILTFNISMHRSWWMENGPGCTVTSVTPAPDWAPEDHRYITVSGCFLEYQYIEVAHSSLQIVLALAGFIYACYVVKCITEEEDSFDFIGGFDSYGYQGPQKTSHLQLQPMYISLHGHISKASEWQSYLSYSFLYYKQSESGAPTAYSGAQLTTTVSRSGQQFAGGCANMPEHMAQMAKLQLQYHASTYLVHRELQPPGNNDGQNPLAPTQFRSKEVSKSSVVYDVLVHSDAALYLQSEEPGHCMVIRHVGNSKRVLD</sequence>
<dbReference type="EMBL" id="JAEMGP010000008">
    <property type="protein sequence ID" value="KAG5205395.1"/>
    <property type="molecule type" value="Genomic_DNA"/>
</dbReference>
<dbReference type="GO" id="GO:0002028">
    <property type="term" value="P:regulation of sodium ion transport"/>
    <property type="evidence" value="ECO:0007669"/>
    <property type="project" value="UniProtKB-UniRule"/>
</dbReference>
<dbReference type="PANTHER" id="PTHR13084">
    <property type="entry name" value="T-CELL LYMPHOMA BREAKPOINT-ASSOCIATED TARGET 1-RELATED"/>
    <property type="match status" value="1"/>
</dbReference>
<keyword evidence="3 7" id="KW-1003">Cell membrane</keyword>
<evidence type="ECO:0000256" key="2">
    <source>
        <dbReference type="ARBA" id="ARBA00006364"/>
    </source>
</evidence>
<evidence type="ECO:0000256" key="4">
    <source>
        <dbReference type="ARBA" id="ARBA00022692"/>
    </source>
</evidence>
<evidence type="ECO:0000256" key="6">
    <source>
        <dbReference type="ARBA" id="ARBA00023136"/>
    </source>
</evidence>
<feature type="non-terminal residue" evidence="8">
    <location>
        <position position="280"/>
    </location>
</feature>
<proteinExistence type="inferred from homology"/>
<dbReference type="AlphaFoldDB" id="A0A836CZC2"/>
<comment type="caution">
    <text evidence="8">The sequence shown here is derived from an EMBL/GenBank/DDBJ whole genome shotgun (WGS) entry which is preliminary data.</text>
</comment>
<comment type="subcellular location">
    <subcellularLocation>
        <location evidence="1 7">Cell membrane</location>
        <topology evidence="1 7">Multi-pass membrane protein</topology>
    </subcellularLocation>
</comment>
<accession>A0A836CZC2</accession>
<evidence type="ECO:0000256" key="3">
    <source>
        <dbReference type="ARBA" id="ARBA00022475"/>
    </source>
</evidence>
<dbReference type="Gene3D" id="3.30.360.10">
    <property type="entry name" value="Dihydrodipicolinate Reductase, domain 2"/>
    <property type="match status" value="1"/>
</dbReference>